<keyword evidence="3" id="KW-1185">Reference proteome</keyword>
<keyword evidence="1" id="KW-1133">Transmembrane helix</keyword>
<keyword evidence="1" id="KW-0472">Membrane</keyword>
<proteinExistence type="predicted"/>
<protein>
    <recommendedName>
        <fullName evidence="4">2TM domain-containing protein</fullName>
    </recommendedName>
</protein>
<gene>
    <name evidence="2" type="ORF">EDC27_3089</name>
</gene>
<dbReference type="EMBL" id="RJVA01000017">
    <property type="protein sequence ID" value="ROQ89553.1"/>
    <property type="molecule type" value="Genomic_DNA"/>
</dbReference>
<dbReference type="Proteomes" id="UP000276223">
    <property type="component" value="Unassembled WGS sequence"/>
</dbReference>
<evidence type="ECO:0008006" key="4">
    <source>
        <dbReference type="Google" id="ProtNLM"/>
    </source>
</evidence>
<feature type="transmembrane region" description="Helical" evidence="1">
    <location>
        <begin position="20"/>
        <end position="37"/>
    </location>
</feature>
<evidence type="ECO:0000256" key="1">
    <source>
        <dbReference type="SAM" id="Phobius"/>
    </source>
</evidence>
<evidence type="ECO:0000313" key="2">
    <source>
        <dbReference type="EMBL" id="ROQ89553.1"/>
    </source>
</evidence>
<dbReference type="OrthoDB" id="5520624at2"/>
<feature type="transmembrane region" description="Helical" evidence="1">
    <location>
        <begin position="49"/>
        <end position="70"/>
    </location>
</feature>
<sequence length="77" mass="9097">MTEEKTNARLERWERHRRRWYLLYFYVGVGINLVLYFTKPYGFDPSGSLFWGSFYGIGIPLCTMFLGVSIHRKLLGA</sequence>
<dbReference type="RefSeq" id="WP_123291528.1">
    <property type="nucleotide sequence ID" value="NZ_RJVA01000017.1"/>
</dbReference>
<evidence type="ECO:0000313" key="3">
    <source>
        <dbReference type="Proteomes" id="UP000276223"/>
    </source>
</evidence>
<comment type="caution">
    <text evidence="2">The sequence shown here is derived from an EMBL/GenBank/DDBJ whole genome shotgun (WGS) entry which is preliminary data.</text>
</comment>
<organism evidence="2 3">
    <name type="scientific">Desulfosoma caldarium</name>
    <dbReference type="NCBI Taxonomy" id="610254"/>
    <lineage>
        <taxon>Bacteria</taxon>
        <taxon>Pseudomonadati</taxon>
        <taxon>Thermodesulfobacteriota</taxon>
        <taxon>Syntrophobacteria</taxon>
        <taxon>Syntrophobacterales</taxon>
        <taxon>Syntrophobacteraceae</taxon>
        <taxon>Desulfosoma</taxon>
    </lineage>
</organism>
<reference evidence="2 3" key="1">
    <citation type="submission" date="2018-11" db="EMBL/GenBank/DDBJ databases">
        <title>Genomic Encyclopedia of Type Strains, Phase IV (KMG-IV): sequencing the most valuable type-strain genomes for metagenomic binning, comparative biology and taxonomic classification.</title>
        <authorList>
            <person name="Goeker M."/>
        </authorList>
    </citation>
    <scope>NUCLEOTIDE SEQUENCE [LARGE SCALE GENOMIC DNA]</scope>
    <source>
        <strain evidence="2 3">DSM 22027</strain>
    </source>
</reference>
<accession>A0A3N1UHG3</accession>
<dbReference type="AlphaFoldDB" id="A0A3N1UHG3"/>
<keyword evidence="1" id="KW-0812">Transmembrane</keyword>
<name>A0A3N1UHG3_9BACT</name>